<dbReference type="PANTHER" id="PTHR35564:SF4">
    <property type="entry name" value="CYTOPLASMIC PROTEIN"/>
    <property type="match status" value="1"/>
</dbReference>
<evidence type="ECO:0000313" key="2">
    <source>
        <dbReference type="Proteomes" id="UP000317421"/>
    </source>
</evidence>
<comment type="caution">
    <text evidence="1">The sequence shown here is derived from an EMBL/GenBank/DDBJ whole genome shotgun (WGS) entry which is preliminary data.</text>
</comment>
<gene>
    <name evidence="1" type="ORF">Pla108_19240</name>
</gene>
<dbReference type="EMBL" id="SJPR01000002">
    <property type="protein sequence ID" value="TWT97772.1"/>
    <property type="molecule type" value="Genomic_DNA"/>
</dbReference>
<keyword evidence="2" id="KW-1185">Reference proteome</keyword>
<protein>
    <recommendedName>
        <fullName evidence="3">Type VI secretion protein, VC_A0111 family</fullName>
    </recommendedName>
</protein>
<dbReference type="Pfam" id="PF06996">
    <property type="entry name" value="T6SS_TssG"/>
    <property type="match status" value="1"/>
</dbReference>
<organism evidence="1 2">
    <name type="scientific">Botrimarina colliarenosi</name>
    <dbReference type="NCBI Taxonomy" id="2528001"/>
    <lineage>
        <taxon>Bacteria</taxon>
        <taxon>Pseudomonadati</taxon>
        <taxon>Planctomycetota</taxon>
        <taxon>Planctomycetia</taxon>
        <taxon>Pirellulales</taxon>
        <taxon>Lacipirellulaceae</taxon>
        <taxon>Botrimarina</taxon>
    </lineage>
</organism>
<name>A0A5C6ACJ9_9BACT</name>
<dbReference type="InterPro" id="IPR010732">
    <property type="entry name" value="T6SS_TssG-like"/>
</dbReference>
<dbReference type="AlphaFoldDB" id="A0A5C6ACJ9"/>
<dbReference type="RefSeq" id="WP_146444674.1">
    <property type="nucleotide sequence ID" value="NZ_SJPR01000002.1"/>
</dbReference>
<proteinExistence type="predicted"/>
<reference evidence="1 2" key="1">
    <citation type="submission" date="2019-02" db="EMBL/GenBank/DDBJ databases">
        <title>Deep-cultivation of Planctomycetes and their phenomic and genomic characterization uncovers novel biology.</title>
        <authorList>
            <person name="Wiegand S."/>
            <person name="Jogler M."/>
            <person name="Boedeker C."/>
            <person name="Pinto D."/>
            <person name="Vollmers J."/>
            <person name="Rivas-Marin E."/>
            <person name="Kohn T."/>
            <person name="Peeters S.H."/>
            <person name="Heuer A."/>
            <person name="Rast P."/>
            <person name="Oberbeckmann S."/>
            <person name="Bunk B."/>
            <person name="Jeske O."/>
            <person name="Meyerdierks A."/>
            <person name="Storesund J.E."/>
            <person name="Kallscheuer N."/>
            <person name="Luecker S."/>
            <person name="Lage O.M."/>
            <person name="Pohl T."/>
            <person name="Merkel B.J."/>
            <person name="Hornburger P."/>
            <person name="Mueller R.-W."/>
            <person name="Bruemmer F."/>
            <person name="Labrenz M."/>
            <person name="Spormann A.M."/>
            <person name="Op Den Camp H."/>
            <person name="Overmann J."/>
            <person name="Amann R."/>
            <person name="Jetten M.S.M."/>
            <person name="Mascher T."/>
            <person name="Medema M.H."/>
            <person name="Devos D.P."/>
            <person name="Kaster A.-K."/>
            <person name="Ovreas L."/>
            <person name="Rohde M."/>
            <person name="Galperin M.Y."/>
            <person name="Jogler C."/>
        </authorList>
    </citation>
    <scope>NUCLEOTIDE SEQUENCE [LARGE SCALE GENOMIC DNA]</scope>
    <source>
        <strain evidence="1 2">Pla108</strain>
    </source>
</reference>
<evidence type="ECO:0008006" key="3">
    <source>
        <dbReference type="Google" id="ProtNLM"/>
    </source>
</evidence>
<dbReference type="Proteomes" id="UP000317421">
    <property type="component" value="Unassembled WGS sequence"/>
</dbReference>
<sequence>MTTKLSKPATPHAVKASVAEKLFTEPGKFDFYQAVGLLEKIADQQSPDSGAKGRAVRFRTPASTAFSTSEIESIEPAAPGRPAEMVVGFMGLTGPSGVLPRHYTEQLVQMERRLRGAARRTLHAWYDLFSNRYIGQLFRAKAGRRIDRGVATGESSDAEPDRFTTALQSLGGTGMPALGGRLLVRDASDEWLLDRIPDAALARHAGVLARRQRPASQIAATLSDYFQAPVRIESFRGQWLKLEPADQTRLGGAGQANQLGVDAVLGSQVWDRQSRVRVVVGPLDRHRFEQFLPDPTPGKQRRRFQLLCQLTRLLLGPELDYDVQLILKRPEVPRLQATTSGPARLGWDAWLGSRASDRDGDEPIFEPIEATTLS</sequence>
<evidence type="ECO:0000313" key="1">
    <source>
        <dbReference type="EMBL" id="TWT97772.1"/>
    </source>
</evidence>
<dbReference type="PANTHER" id="PTHR35564">
    <property type="match status" value="1"/>
</dbReference>
<dbReference type="OrthoDB" id="1523296at2"/>
<accession>A0A5C6ACJ9</accession>
<dbReference type="NCBIfam" id="TIGR03347">
    <property type="entry name" value="VI_chp_1"/>
    <property type="match status" value="1"/>
</dbReference>